<feature type="domain" description="N-acetyltransferase" evidence="1">
    <location>
        <begin position="25"/>
        <end position="188"/>
    </location>
</feature>
<dbReference type="GO" id="GO:0016747">
    <property type="term" value="F:acyltransferase activity, transferring groups other than amino-acyl groups"/>
    <property type="evidence" value="ECO:0007669"/>
    <property type="project" value="InterPro"/>
</dbReference>
<dbReference type="InterPro" id="IPR000182">
    <property type="entry name" value="GNAT_dom"/>
</dbReference>
<reference evidence="3 5" key="1">
    <citation type="submission" date="2015-09" db="EMBL/GenBank/DDBJ databases">
        <authorList>
            <consortium name="Swine Surveillance"/>
        </authorList>
    </citation>
    <scope>NUCLEOTIDE SEQUENCE [LARGE SCALE GENOMIC DNA]</scope>
    <source>
        <strain evidence="3 5">5120</strain>
    </source>
</reference>
<protein>
    <submittedName>
        <fullName evidence="3">N-acetylglutamate synthase</fullName>
    </submittedName>
</protein>
<reference evidence="2 4" key="2">
    <citation type="submission" date="2015-09" db="EMBL/GenBank/DDBJ databases">
        <authorList>
            <person name="Rodrigo-Torres L."/>
            <person name="Arahal D.R."/>
        </authorList>
    </citation>
    <scope>NUCLEOTIDE SEQUENCE [LARGE SCALE GENOMIC DNA]</scope>
    <source>
        <strain evidence="2 4">CECT 5118</strain>
    </source>
</reference>
<evidence type="ECO:0000313" key="2">
    <source>
        <dbReference type="EMBL" id="CUH69063.1"/>
    </source>
</evidence>
<dbReference type="Proteomes" id="UP000051086">
    <property type="component" value="Unassembled WGS sequence"/>
</dbReference>
<sequence>MLSQTLQAALRQTTKDGLVEGHGDLRLRRARPEDRVAIDQLLRRSYPQLLKADYPPSVMVTAVPLMSRANPRLLASGRYYVIETQGRVLAAGGWSKPTATRGRGRAGIGHLRHLATDPDYLRMGLAEAIVTHVLEEARREGVTEMQCMSTRTAHRFYWAQGFQSGRELQIPLAQGITFPAIEMWRKLD</sequence>
<dbReference type="SUPFAM" id="SSF55729">
    <property type="entry name" value="Acyl-CoA N-acyltransferases (Nat)"/>
    <property type="match status" value="1"/>
</dbReference>
<name>A0A0P1G9C0_9RHOB</name>
<keyword evidence="4" id="KW-1185">Reference proteome</keyword>
<gene>
    <name evidence="2" type="ORF">TL5118_03022</name>
    <name evidence="3" type="ORF">TL5120_03546</name>
</gene>
<organism evidence="3 5">
    <name type="scientific">Thalassovita autumnalis</name>
    <dbReference type="NCBI Taxonomy" id="2072972"/>
    <lineage>
        <taxon>Bacteria</taxon>
        <taxon>Pseudomonadati</taxon>
        <taxon>Pseudomonadota</taxon>
        <taxon>Alphaproteobacteria</taxon>
        <taxon>Rhodobacterales</taxon>
        <taxon>Roseobacteraceae</taxon>
        <taxon>Thalassovita</taxon>
    </lineage>
</organism>
<dbReference type="InterPro" id="IPR016181">
    <property type="entry name" value="Acyl_CoA_acyltransferase"/>
</dbReference>
<dbReference type="Pfam" id="PF00583">
    <property type="entry name" value="Acetyltransf_1"/>
    <property type="match status" value="1"/>
</dbReference>
<evidence type="ECO:0000313" key="5">
    <source>
        <dbReference type="Proteomes" id="UP000051887"/>
    </source>
</evidence>
<dbReference type="Gene3D" id="3.40.630.30">
    <property type="match status" value="1"/>
</dbReference>
<dbReference type="AlphaFoldDB" id="A0A0P1G9C0"/>
<dbReference type="PROSITE" id="PS51186">
    <property type="entry name" value="GNAT"/>
    <property type="match status" value="1"/>
</dbReference>
<proteinExistence type="predicted"/>
<dbReference type="OrthoDB" id="118465at2"/>
<evidence type="ECO:0000313" key="4">
    <source>
        <dbReference type="Proteomes" id="UP000051086"/>
    </source>
</evidence>
<dbReference type="EMBL" id="CYSB01000038">
    <property type="protein sequence ID" value="CUH69063.1"/>
    <property type="molecule type" value="Genomic_DNA"/>
</dbReference>
<dbReference type="RefSeq" id="WP_082626408.1">
    <property type="nucleotide sequence ID" value="NZ_CYSB01000038.1"/>
</dbReference>
<evidence type="ECO:0000313" key="3">
    <source>
        <dbReference type="EMBL" id="CUH73734.1"/>
    </source>
</evidence>
<dbReference type="EMBL" id="CYSC01000041">
    <property type="protein sequence ID" value="CUH73734.1"/>
    <property type="molecule type" value="Genomic_DNA"/>
</dbReference>
<accession>A0A0P1G9C0</accession>
<evidence type="ECO:0000259" key="1">
    <source>
        <dbReference type="PROSITE" id="PS51186"/>
    </source>
</evidence>
<dbReference type="Proteomes" id="UP000051887">
    <property type="component" value="Unassembled WGS sequence"/>
</dbReference>
<dbReference type="CDD" id="cd04301">
    <property type="entry name" value="NAT_SF"/>
    <property type="match status" value="1"/>
</dbReference>